<sequence>MIIPIFLSYFLPSFSVNRILKKPLGQVEKILPTEMGYMLYELKRLSAALDAREKFLVKELSKRIQSRKPRMEGVLNQIFHQHTTDSGNTTFQGAVKTGNQGDDEERSKASSEKISYSDEVESLISKASTTSEVSEPIKAPENKAKEKE</sequence>
<evidence type="ECO:0000313" key="2">
    <source>
        <dbReference type="EMBL" id="KAF4379954.1"/>
    </source>
</evidence>
<gene>
    <name evidence="2" type="ORF">G4B88_029946</name>
</gene>
<feature type="non-terminal residue" evidence="2">
    <location>
        <position position="1"/>
    </location>
</feature>
<feature type="region of interest" description="Disordered" evidence="1">
    <location>
        <begin position="82"/>
        <end position="148"/>
    </location>
</feature>
<protein>
    <submittedName>
        <fullName evidence="2">Uncharacterized protein</fullName>
    </submittedName>
</protein>
<name>A0A7J6GAJ5_CANSA</name>
<evidence type="ECO:0000313" key="3">
    <source>
        <dbReference type="Proteomes" id="UP000583929"/>
    </source>
</evidence>
<comment type="caution">
    <text evidence="2">The sequence shown here is derived from an EMBL/GenBank/DDBJ whole genome shotgun (WGS) entry which is preliminary data.</text>
</comment>
<feature type="compositionally biased region" description="Basic and acidic residues" evidence="1">
    <location>
        <begin position="138"/>
        <end position="148"/>
    </location>
</feature>
<dbReference type="AlphaFoldDB" id="A0A7J6GAJ5"/>
<dbReference type="Proteomes" id="UP000583929">
    <property type="component" value="Unassembled WGS sequence"/>
</dbReference>
<feature type="compositionally biased region" description="Polar residues" evidence="1">
    <location>
        <begin position="82"/>
        <end position="100"/>
    </location>
</feature>
<keyword evidence="3" id="KW-1185">Reference proteome</keyword>
<evidence type="ECO:0000256" key="1">
    <source>
        <dbReference type="SAM" id="MobiDB-lite"/>
    </source>
</evidence>
<proteinExistence type="predicted"/>
<accession>A0A7J6GAJ5</accession>
<dbReference type="EMBL" id="JAATIQ010000124">
    <property type="protein sequence ID" value="KAF4379954.1"/>
    <property type="molecule type" value="Genomic_DNA"/>
</dbReference>
<organism evidence="2 3">
    <name type="scientific">Cannabis sativa</name>
    <name type="common">Hemp</name>
    <name type="synonym">Marijuana</name>
    <dbReference type="NCBI Taxonomy" id="3483"/>
    <lineage>
        <taxon>Eukaryota</taxon>
        <taxon>Viridiplantae</taxon>
        <taxon>Streptophyta</taxon>
        <taxon>Embryophyta</taxon>
        <taxon>Tracheophyta</taxon>
        <taxon>Spermatophyta</taxon>
        <taxon>Magnoliopsida</taxon>
        <taxon>eudicotyledons</taxon>
        <taxon>Gunneridae</taxon>
        <taxon>Pentapetalae</taxon>
        <taxon>rosids</taxon>
        <taxon>fabids</taxon>
        <taxon>Rosales</taxon>
        <taxon>Cannabaceae</taxon>
        <taxon>Cannabis</taxon>
    </lineage>
</organism>
<reference evidence="2 3" key="1">
    <citation type="journal article" date="2020" name="bioRxiv">
        <title>Sequence and annotation of 42 cannabis genomes reveals extensive copy number variation in cannabinoid synthesis and pathogen resistance genes.</title>
        <authorList>
            <person name="Mckernan K.J."/>
            <person name="Helbert Y."/>
            <person name="Kane L.T."/>
            <person name="Ebling H."/>
            <person name="Zhang L."/>
            <person name="Liu B."/>
            <person name="Eaton Z."/>
            <person name="Mclaughlin S."/>
            <person name="Kingan S."/>
            <person name="Baybayan P."/>
            <person name="Concepcion G."/>
            <person name="Jordan M."/>
            <person name="Riva A."/>
            <person name="Barbazuk W."/>
            <person name="Harkins T."/>
        </authorList>
    </citation>
    <scope>NUCLEOTIDE SEQUENCE [LARGE SCALE GENOMIC DNA]</scope>
    <source>
        <strain evidence="3">cv. Jamaican Lion 4</strain>
        <tissue evidence="2">Leaf</tissue>
    </source>
</reference>